<dbReference type="GeneTree" id="ENSGT01150000286916"/>
<keyword evidence="2" id="KW-1185">Reference proteome</keyword>
<accession>A0A9L0R3V9</accession>
<reference evidence="1" key="2">
    <citation type="submission" date="2025-08" db="UniProtKB">
        <authorList>
            <consortium name="Ensembl"/>
        </authorList>
    </citation>
    <scope>IDENTIFICATION</scope>
    <source>
        <strain evidence="1">Thoroughbred</strain>
    </source>
</reference>
<reference evidence="1" key="3">
    <citation type="submission" date="2025-09" db="UniProtKB">
        <authorList>
            <consortium name="Ensembl"/>
        </authorList>
    </citation>
    <scope>IDENTIFICATION</scope>
    <source>
        <strain evidence="1">Thoroughbred</strain>
    </source>
</reference>
<proteinExistence type="predicted"/>
<evidence type="ECO:0000313" key="2">
    <source>
        <dbReference type="Proteomes" id="UP000002281"/>
    </source>
</evidence>
<dbReference type="Proteomes" id="UP000002281">
    <property type="component" value="Chromosome 4"/>
</dbReference>
<dbReference type="Ensembl" id="ENSECAT00000134008.1">
    <property type="protein sequence ID" value="ENSECAP00000057555.1"/>
    <property type="gene ID" value="ENSECAG00000048959.1"/>
</dbReference>
<sequence>MSPQARETKAEINKWDYIKLKSFCMAKETINKTKRQPTNWEKIFANHISDKGLISIIYEELIHLNDKNLNNPIKKWAEDINRHFSEEDIQMANRHMKKCSTSLIIREMQIKTTMRYHLMSLRMAICKRQEIIVGEDVEKRGPLYTADGYVNCCSHYGKQYGDSLMISFICRL</sequence>
<dbReference type="AlphaFoldDB" id="A0A9L0R3V9"/>
<evidence type="ECO:0000313" key="1">
    <source>
        <dbReference type="Ensembl" id="ENSECAP00000057555.1"/>
    </source>
</evidence>
<organism evidence="1 2">
    <name type="scientific">Equus caballus</name>
    <name type="common">Horse</name>
    <dbReference type="NCBI Taxonomy" id="9796"/>
    <lineage>
        <taxon>Eukaryota</taxon>
        <taxon>Metazoa</taxon>
        <taxon>Chordata</taxon>
        <taxon>Craniata</taxon>
        <taxon>Vertebrata</taxon>
        <taxon>Euteleostomi</taxon>
        <taxon>Mammalia</taxon>
        <taxon>Eutheria</taxon>
        <taxon>Laurasiatheria</taxon>
        <taxon>Perissodactyla</taxon>
        <taxon>Equidae</taxon>
        <taxon>Equus</taxon>
    </lineage>
</organism>
<reference evidence="1 2" key="1">
    <citation type="journal article" date="2009" name="Science">
        <title>Genome sequence, comparative analysis, and population genetics of the domestic horse.</title>
        <authorList>
            <consortium name="Broad Institute Genome Sequencing Platform"/>
            <consortium name="Broad Institute Whole Genome Assembly Team"/>
            <person name="Wade C.M."/>
            <person name="Giulotto E."/>
            <person name="Sigurdsson S."/>
            <person name="Zoli M."/>
            <person name="Gnerre S."/>
            <person name="Imsland F."/>
            <person name="Lear T.L."/>
            <person name="Adelson D.L."/>
            <person name="Bailey E."/>
            <person name="Bellone R.R."/>
            <person name="Bloecker H."/>
            <person name="Distl O."/>
            <person name="Edgar R.C."/>
            <person name="Garber M."/>
            <person name="Leeb T."/>
            <person name="Mauceli E."/>
            <person name="MacLeod J.N."/>
            <person name="Penedo M.C.T."/>
            <person name="Raison J.M."/>
            <person name="Sharpe T."/>
            <person name="Vogel J."/>
            <person name="Andersson L."/>
            <person name="Antczak D.F."/>
            <person name="Biagi T."/>
            <person name="Binns M.M."/>
            <person name="Chowdhary B.P."/>
            <person name="Coleman S.J."/>
            <person name="Della Valle G."/>
            <person name="Fryc S."/>
            <person name="Guerin G."/>
            <person name="Hasegawa T."/>
            <person name="Hill E.W."/>
            <person name="Jurka J."/>
            <person name="Kiialainen A."/>
            <person name="Lindgren G."/>
            <person name="Liu J."/>
            <person name="Magnani E."/>
            <person name="Mickelson J.R."/>
            <person name="Murray J."/>
            <person name="Nergadze S.G."/>
            <person name="Onofrio R."/>
            <person name="Pedroni S."/>
            <person name="Piras M.F."/>
            <person name="Raudsepp T."/>
            <person name="Rocchi M."/>
            <person name="Roeed K.H."/>
            <person name="Ryder O.A."/>
            <person name="Searle S."/>
            <person name="Skow L."/>
            <person name="Swinburne J.E."/>
            <person name="Syvaenen A.C."/>
            <person name="Tozaki T."/>
            <person name="Valberg S.J."/>
            <person name="Vaudin M."/>
            <person name="White J.R."/>
            <person name="Zody M.C."/>
            <person name="Lander E.S."/>
            <person name="Lindblad-Toh K."/>
        </authorList>
    </citation>
    <scope>NUCLEOTIDE SEQUENCE [LARGE SCALE GENOMIC DNA]</scope>
    <source>
        <strain evidence="1 2">Thoroughbred</strain>
    </source>
</reference>
<name>A0A9L0R3V9_HORSE</name>
<protein>
    <submittedName>
        <fullName evidence="1">Uncharacterized protein</fullName>
    </submittedName>
</protein>